<evidence type="ECO:0000256" key="1">
    <source>
        <dbReference type="PROSITE-ProRule" id="PRU00325"/>
    </source>
</evidence>
<sequence>MLSSELAHLVAIMLQSVDHAELGVQSMLDDLMTKFRSVLPENVIIAALDIIDKENVIKYSTPWSYPHYEVHGSAATYKVTLDMIMSPIPFYCSCSAFTYAVLIGGSHIVCKHILATCLADKFSLCTERPITQIDLETLIARRHSNAIDM</sequence>
<organism evidence="3 4">
    <name type="scientific">Collybia nuda</name>
    <dbReference type="NCBI Taxonomy" id="64659"/>
    <lineage>
        <taxon>Eukaryota</taxon>
        <taxon>Fungi</taxon>
        <taxon>Dikarya</taxon>
        <taxon>Basidiomycota</taxon>
        <taxon>Agaricomycotina</taxon>
        <taxon>Agaricomycetes</taxon>
        <taxon>Agaricomycetidae</taxon>
        <taxon>Agaricales</taxon>
        <taxon>Tricholomatineae</taxon>
        <taxon>Clitocybaceae</taxon>
        <taxon>Collybia</taxon>
    </lineage>
</organism>
<name>A0A9P6CLP7_9AGAR</name>
<protein>
    <recommendedName>
        <fullName evidence="2">SWIM-type domain-containing protein</fullName>
    </recommendedName>
</protein>
<reference evidence="3" key="1">
    <citation type="submission" date="2020-11" db="EMBL/GenBank/DDBJ databases">
        <authorList>
            <consortium name="DOE Joint Genome Institute"/>
            <person name="Ahrendt S."/>
            <person name="Riley R."/>
            <person name="Andreopoulos W."/>
            <person name="Labutti K."/>
            <person name="Pangilinan J."/>
            <person name="Ruiz-Duenas F.J."/>
            <person name="Barrasa J.M."/>
            <person name="Sanchez-Garcia M."/>
            <person name="Camarero S."/>
            <person name="Miyauchi S."/>
            <person name="Serrano A."/>
            <person name="Linde D."/>
            <person name="Babiker R."/>
            <person name="Drula E."/>
            <person name="Ayuso-Fernandez I."/>
            <person name="Pacheco R."/>
            <person name="Padilla G."/>
            <person name="Ferreira P."/>
            <person name="Barriuso J."/>
            <person name="Kellner H."/>
            <person name="Castanera R."/>
            <person name="Alfaro M."/>
            <person name="Ramirez L."/>
            <person name="Pisabarro A.G."/>
            <person name="Kuo A."/>
            <person name="Tritt A."/>
            <person name="Lipzen A."/>
            <person name="He G."/>
            <person name="Yan M."/>
            <person name="Ng V."/>
            <person name="Cullen D."/>
            <person name="Martin F."/>
            <person name="Rosso M.-N."/>
            <person name="Henrissat B."/>
            <person name="Hibbett D."/>
            <person name="Martinez A.T."/>
            <person name="Grigoriev I.V."/>
        </authorList>
    </citation>
    <scope>NUCLEOTIDE SEQUENCE</scope>
    <source>
        <strain evidence="3">CBS 247.69</strain>
    </source>
</reference>
<keyword evidence="1" id="KW-0479">Metal-binding</keyword>
<dbReference type="OrthoDB" id="337581at2759"/>
<dbReference type="GO" id="GO:0000724">
    <property type="term" value="P:double-strand break repair via homologous recombination"/>
    <property type="evidence" value="ECO:0007669"/>
    <property type="project" value="TreeGrafter"/>
</dbReference>
<keyword evidence="4" id="KW-1185">Reference proteome</keyword>
<dbReference type="AlphaFoldDB" id="A0A9P6CLP7"/>
<gene>
    <name evidence="3" type="ORF">BDZ94DRAFT_1189853</name>
</gene>
<comment type="caution">
    <text evidence="3">The sequence shown here is derived from an EMBL/GenBank/DDBJ whole genome shotgun (WGS) entry which is preliminary data.</text>
</comment>
<evidence type="ECO:0000313" key="3">
    <source>
        <dbReference type="EMBL" id="KAF9464948.1"/>
    </source>
</evidence>
<dbReference type="Proteomes" id="UP000807353">
    <property type="component" value="Unassembled WGS sequence"/>
</dbReference>
<dbReference type="PANTHER" id="PTHR28498:SF1">
    <property type="entry name" value="ZINC FINGER SWIM DOMAIN-CONTAINING PROTEIN 7"/>
    <property type="match status" value="1"/>
</dbReference>
<accession>A0A9P6CLP7</accession>
<dbReference type="EMBL" id="MU150250">
    <property type="protein sequence ID" value="KAF9464948.1"/>
    <property type="molecule type" value="Genomic_DNA"/>
</dbReference>
<feature type="domain" description="SWIM-type" evidence="2">
    <location>
        <begin position="77"/>
        <end position="121"/>
    </location>
</feature>
<dbReference type="GO" id="GO:0097196">
    <property type="term" value="C:Shu complex"/>
    <property type="evidence" value="ECO:0007669"/>
    <property type="project" value="TreeGrafter"/>
</dbReference>
<proteinExistence type="predicted"/>
<dbReference type="GO" id="GO:0008270">
    <property type="term" value="F:zinc ion binding"/>
    <property type="evidence" value="ECO:0007669"/>
    <property type="project" value="UniProtKB-KW"/>
</dbReference>
<dbReference type="PROSITE" id="PS50966">
    <property type="entry name" value="ZF_SWIM"/>
    <property type="match status" value="1"/>
</dbReference>
<dbReference type="PANTHER" id="PTHR28498">
    <property type="entry name" value="ZINC FINGER SWIM DOMAIN-CONTAINING PROTEIN 7"/>
    <property type="match status" value="1"/>
</dbReference>
<keyword evidence="1" id="KW-0862">Zinc</keyword>
<evidence type="ECO:0000313" key="4">
    <source>
        <dbReference type="Proteomes" id="UP000807353"/>
    </source>
</evidence>
<dbReference type="Pfam" id="PF04434">
    <property type="entry name" value="SWIM"/>
    <property type="match status" value="1"/>
</dbReference>
<dbReference type="InterPro" id="IPR007527">
    <property type="entry name" value="Znf_SWIM"/>
</dbReference>
<keyword evidence="1" id="KW-0863">Zinc-finger</keyword>
<evidence type="ECO:0000259" key="2">
    <source>
        <dbReference type="PROSITE" id="PS50966"/>
    </source>
</evidence>